<evidence type="ECO:0000256" key="9">
    <source>
        <dbReference type="RuleBase" id="RU363032"/>
    </source>
</evidence>
<dbReference type="eggNOG" id="COG0765">
    <property type="taxonomic scope" value="Bacteria"/>
</dbReference>
<dbReference type="AlphaFoldDB" id="A0A081G4D1"/>
<comment type="caution">
    <text evidence="11">The sequence shown here is derived from an EMBL/GenBank/DDBJ whole genome shotgun (WGS) entry which is preliminary data.</text>
</comment>
<keyword evidence="12" id="KW-1185">Reference proteome</keyword>
<organism evidence="11 12">
    <name type="scientific">Marinobacterium lacunae</name>
    <dbReference type="NCBI Taxonomy" id="1232683"/>
    <lineage>
        <taxon>Bacteria</taxon>
        <taxon>Pseudomonadati</taxon>
        <taxon>Pseudomonadota</taxon>
        <taxon>Gammaproteobacteria</taxon>
        <taxon>Oceanospirillales</taxon>
        <taxon>Oceanospirillaceae</taxon>
        <taxon>Marinobacterium</taxon>
    </lineage>
</organism>
<dbReference type="NCBIfam" id="TIGR01726">
    <property type="entry name" value="HEQRo_perm_3TM"/>
    <property type="match status" value="1"/>
</dbReference>
<evidence type="ECO:0000313" key="11">
    <source>
        <dbReference type="EMBL" id="KEA65636.1"/>
    </source>
</evidence>
<keyword evidence="6" id="KW-0029">Amino-acid transport</keyword>
<feature type="transmembrane region" description="Helical" evidence="9">
    <location>
        <begin position="55"/>
        <end position="79"/>
    </location>
</feature>
<protein>
    <submittedName>
        <fullName evidence="11">Putative amino acid ABC transporter, permease protein</fullName>
    </submittedName>
</protein>
<accession>A0A081G4D1</accession>
<dbReference type="STRING" id="1232683.ADIMK_0158"/>
<evidence type="ECO:0000256" key="7">
    <source>
        <dbReference type="ARBA" id="ARBA00022989"/>
    </source>
</evidence>
<comment type="similarity">
    <text evidence="2">Belongs to the binding-protein-dependent transport system permease family. HisMQ subfamily.</text>
</comment>
<evidence type="ECO:0000256" key="8">
    <source>
        <dbReference type="ARBA" id="ARBA00023136"/>
    </source>
</evidence>
<evidence type="ECO:0000256" key="6">
    <source>
        <dbReference type="ARBA" id="ARBA00022970"/>
    </source>
</evidence>
<feature type="transmembrane region" description="Helical" evidence="9">
    <location>
        <begin position="184"/>
        <end position="202"/>
    </location>
</feature>
<keyword evidence="8 9" id="KW-0472">Membrane</keyword>
<dbReference type="InterPro" id="IPR035906">
    <property type="entry name" value="MetI-like_sf"/>
</dbReference>
<dbReference type="CDD" id="cd06261">
    <property type="entry name" value="TM_PBP2"/>
    <property type="match status" value="1"/>
</dbReference>
<dbReference type="GO" id="GO:0006865">
    <property type="term" value="P:amino acid transport"/>
    <property type="evidence" value="ECO:0007669"/>
    <property type="project" value="UniProtKB-KW"/>
</dbReference>
<dbReference type="PANTHER" id="PTHR30614">
    <property type="entry name" value="MEMBRANE COMPONENT OF AMINO ACID ABC TRANSPORTER"/>
    <property type="match status" value="1"/>
</dbReference>
<keyword evidence="3 9" id="KW-0813">Transport</keyword>
<dbReference type="Proteomes" id="UP000028252">
    <property type="component" value="Unassembled WGS sequence"/>
</dbReference>
<keyword evidence="4" id="KW-1003">Cell membrane</keyword>
<dbReference type="SUPFAM" id="SSF161098">
    <property type="entry name" value="MetI-like"/>
    <property type="match status" value="1"/>
</dbReference>
<evidence type="ECO:0000313" key="12">
    <source>
        <dbReference type="Proteomes" id="UP000028252"/>
    </source>
</evidence>
<dbReference type="InterPro" id="IPR000515">
    <property type="entry name" value="MetI-like"/>
</dbReference>
<dbReference type="PROSITE" id="PS50928">
    <property type="entry name" value="ABC_TM1"/>
    <property type="match status" value="1"/>
</dbReference>
<keyword evidence="7 9" id="KW-1133">Transmembrane helix</keyword>
<evidence type="ECO:0000256" key="3">
    <source>
        <dbReference type="ARBA" id="ARBA00022448"/>
    </source>
</evidence>
<feature type="transmembrane region" description="Helical" evidence="9">
    <location>
        <begin position="20"/>
        <end position="43"/>
    </location>
</feature>
<dbReference type="PATRIC" id="fig|1232683.4.peg.155"/>
<dbReference type="RefSeq" id="WP_036182478.1">
    <property type="nucleotide sequence ID" value="NZ_JMQN01000007.1"/>
</dbReference>
<sequence length="219" mass="24392">MSQFTDWDILRNLLLAARWTVLLSLIAFAGGSIVGLLLTFMRISRRRSLIWVTRIYIEIFQGTPLLMQLFIAFFGLGLLGIDVSAWTAAALALTLFSSAFLSDIWRGCVESLPKGQWEASRCLGLNYLQTMRYIILPQALRIAIPPTVGFSVQIVKGTALASIIGFVELTKAGTMLNNATFEPFKVFALVALIYFLLCYPLSRASQYLEERLNVAGKRA</sequence>
<name>A0A081G4D1_9GAMM</name>
<evidence type="ECO:0000256" key="4">
    <source>
        <dbReference type="ARBA" id="ARBA00022475"/>
    </source>
</evidence>
<feature type="transmembrane region" description="Helical" evidence="9">
    <location>
        <begin position="85"/>
        <end position="105"/>
    </location>
</feature>
<dbReference type="GO" id="GO:0022857">
    <property type="term" value="F:transmembrane transporter activity"/>
    <property type="evidence" value="ECO:0007669"/>
    <property type="project" value="InterPro"/>
</dbReference>
<keyword evidence="5 9" id="KW-0812">Transmembrane</keyword>
<dbReference type="InterPro" id="IPR043429">
    <property type="entry name" value="ArtM/GltK/GlnP/TcyL/YhdX-like"/>
</dbReference>
<evidence type="ECO:0000259" key="10">
    <source>
        <dbReference type="PROSITE" id="PS50928"/>
    </source>
</evidence>
<proteinExistence type="inferred from homology"/>
<comment type="subcellular location">
    <subcellularLocation>
        <location evidence="1">Cell inner membrane</location>
        <topology evidence="1">Multi-pass membrane protein</topology>
    </subcellularLocation>
    <subcellularLocation>
        <location evidence="9">Cell membrane</location>
        <topology evidence="9">Multi-pass membrane protein</topology>
    </subcellularLocation>
</comment>
<dbReference type="InterPro" id="IPR010065">
    <property type="entry name" value="AA_ABC_transptr_permease_3TM"/>
</dbReference>
<dbReference type="EMBL" id="JMQN01000007">
    <property type="protein sequence ID" value="KEA65636.1"/>
    <property type="molecule type" value="Genomic_DNA"/>
</dbReference>
<dbReference type="Gene3D" id="1.10.3720.10">
    <property type="entry name" value="MetI-like"/>
    <property type="match status" value="1"/>
</dbReference>
<feature type="domain" description="ABC transmembrane type-1" evidence="10">
    <location>
        <begin position="17"/>
        <end position="205"/>
    </location>
</feature>
<dbReference type="GO" id="GO:0043190">
    <property type="term" value="C:ATP-binding cassette (ABC) transporter complex"/>
    <property type="evidence" value="ECO:0007669"/>
    <property type="project" value="InterPro"/>
</dbReference>
<dbReference type="OrthoDB" id="7255919at2"/>
<evidence type="ECO:0000256" key="2">
    <source>
        <dbReference type="ARBA" id="ARBA00010072"/>
    </source>
</evidence>
<feature type="transmembrane region" description="Helical" evidence="9">
    <location>
        <begin position="142"/>
        <end position="164"/>
    </location>
</feature>
<dbReference type="PANTHER" id="PTHR30614:SF34">
    <property type="entry name" value="BLR6398 PROTEIN"/>
    <property type="match status" value="1"/>
</dbReference>
<evidence type="ECO:0000256" key="5">
    <source>
        <dbReference type="ARBA" id="ARBA00022692"/>
    </source>
</evidence>
<reference evidence="11 12" key="1">
    <citation type="submission" date="2014-04" db="EMBL/GenBank/DDBJ databases">
        <title>Marinobacterium kochiensis sp. nov., isolated from sediment sample collected from Kochi backwaters in Kerala, India.</title>
        <authorList>
            <person name="Singh A."/>
            <person name="Pinnaka A.K."/>
        </authorList>
    </citation>
    <scope>NUCLEOTIDE SEQUENCE [LARGE SCALE GENOMIC DNA]</scope>
    <source>
        <strain evidence="11 12">AK27</strain>
    </source>
</reference>
<gene>
    <name evidence="11" type="ORF">ADIMK_0158</name>
</gene>
<dbReference type="Pfam" id="PF00528">
    <property type="entry name" value="BPD_transp_1"/>
    <property type="match status" value="1"/>
</dbReference>
<evidence type="ECO:0000256" key="1">
    <source>
        <dbReference type="ARBA" id="ARBA00004429"/>
    </source>
</evidence>